<proteinExistence type="predicted"/>
<evidence type="ECO:0000256" key="1">
    <source>
        <dbReference type="SAM" id="MobiDB-lite"/>
    </source>
</evidence>
<organism evidence="2 3">
    <name type="scientific">Fusarium oxysporum f. sp. rapae</name>
    <dbReference type="NCBI Taxonomy" id="485398"/>
    <lineage>
        <taxon>Eukaryota</taxon>
        <taxon>Fungi</taxon>
        <taxon>Dikarya</taxon>
        <taxon>Ascomycota</taxon>
        <taxon>Pezizomycotina</taxon>
        <taxon>Sordariomycetes</taxon>
        <taxon>Hypocreomycetidae</taxon>
        <taxon>Hypocreales</taxon>
        <taxon>Nectriaceae</taxon>
        <taxon>Fusarium</taxon>
        <taxon>Fusarium oxysporum species complex</taxon>
    </lineage>
</organism>
<feature type="compositionally biased region" description="Basic and acidic residues" evidence="1">
    <location>
        <begin position="202"/>
        <end position="226"/>
    </location>
</feature>
<gene>
    <name evidence="2" type="ORF">Forpe1208_v014535</name>
</gene>
<sequence>MSISGQHDDDDCCECRNQVVTDTKPSDPALCIVRVQNNRSADPLNDTGNHTVPDDGIVYWTFKDVRSFRASKGKRLNDCSISAAITKRQEQDVIKPVVDQYNREVLVKTVKRLMKEGVFSSPSKAKIRFPNLFPDSPDLPVCEDNQDPARQDNAVHDLHRDTLEKQAEEKINLDDWFSVPKTSQEEAGSEAMEQGMPAAKVRRGDDDAATEEKEAPEARTTDDREAIPSAVAL</sequence>
<evidence type="ECO:0000313" key="3">
    <source>
        <dbReference type="Proteomes" id="UP000694050"/>
    </source>
</evidence>
<dbReference type="EMBL" id="JAELUQ010000012">
    <property type="protein sequence ID" value="KAG7405146.1"/>
    <property type="molecule type" value="Genomic_DNA"/>
</dbReference>
<comment type="caution">
    <text evidence="2">The sequence shown here is derived from an EMBL/GenBank/DDBJ whole genome shotgun (WGS) entry which is preliminary data.</text>
</comment>
<reference evidence="2" key="1">
    <citation type="submission" date="2021-04" db="EMBL/GenBank/DDBJ databases">
        <title>First draft genome resource for Brassicaceae pathogens Fusarium oxysporum f. sp. raphani and Fusarium oxysporum f. sp. rapae.</title>
        <authorList>
            <person name="Asai S."/>
        </authorList>
    </citation>
    <scope>NUCLEOTIDE SEQUENCE</scope>
    <source>
        <strain evidence="2">Tf1208</strain>
    </source>
</reference>
<name>A0A8J5NIK2_FUSOX</name>
<evidence type="ECO:0000313" key="2">
    <source>
        <dbReference type="EMBL" id="KAG7405146.1"/>
    </source>
</evidence>
<dbReference type="AlphaFoldDB" id="A0A8J5NIK2"/>
<protein>
    <submittedName>
        <fullName evidence="2">Uncharacterized protein</fullName>
    </submittedName>
</protein>
<accession>A0A8J5NIK2</accession>
<feature type="region of interest" description="Disordered" evidence="1">
    <location>
        <begin position="169"/>
        <end position="233"/>
    </location>
</feature>
<dbReference type="Proteomes" id="UP000694050">
    <property type="component" value="Unassembled WGS sequence"/>
</dbReference>